<dbReference type="InterPro" id="IPR052777">
    <property type="entry name" value="Acetyltransferase_Enz"/>
</dbReference>
<dbReference type="GO" id="GO:0016747">
    <property type="term" value="F:acyltransferase activity, transferring groups other than amino-acyl groups"/>
    <property type="evidence" value="ECO:0007669"/>
    <property type="project" value="InterPro"/>
</dbReference>
<protein>
    <submittedName>
        <fullName evidence="2">GNAT family N-acetyltransferase</fullName>
    </submittedName>
</protein>
<reference evidence="2 3" key="1">
    <citation type="submission" date="2020-04" db="EMBL/GenBank/DDBJ databases">
        <title>Flammeovirga sp. SR4, a novel species isolated from seawater.</title>
        <authorList>
            <person name="Wang X."/>
        </authorList>
    </citation>
    <scope>NUCLEOTIDE SEQUENCE [LARGE SCALE GENOMIC DNA]</scope>
    <source>
        <strain evidence="2 3">ATCC 23126</strain>
    </source>
</reference>
<feature type="domain" description="N-acetyltransferase" evidence="1">
    <location>
        <begin position="1"/>
        <end position="159"/>
    </location>
</feature>
<dbReference type="CDD" id="cd04301">
    <property type="entry name" value="NAT_SF"/>
    <property type="match status" value="1"/>
</dbReference>
<dbReference type="InterPro" id="IPR000182">
    <property type="entry name" value="GNAT_dom"/>
</dbReference>
<keyword evidence="3" id="KW-1185">Reference proteome</keyword>
<keyword evidence="2" id="KW-0808">Transferase</keyword>
<accession>A0A7X9RVE3</accession>
<dbReference type="Gene3D" id="3.40.630.30">
    <property type="match status" value="1"/>
</dbReference>
<name>A0A7X9RVE3_9BACT</name>
<dbReference type="PANTHER" id="PTHR43305">
    <property type="entry name" value="FAMILY N-ACETYLTRANSFERASE, PUTATIVE (AFU_ORTHOLOGUE AFUA_2G01380)-RELATED"/>
    <property type="match status" value="1"/>
</dbReference>
<organism evidence="2 3">
    <name type="scientific">Flammeovirga aprica JL-4</name>
    <dbReference type="NCBI Taxonomy" id="694437"/>
    <lineage>
        <taxon>Bacteria</taxon>
        <taxon>Pseudomonadati</taxon>
        <taxon>Bacteroidota</taxon>
        <taxon>Cytophagia</taxon>
        <taxon>Cytophagales</taxon>
        <taxon>Flammeovirgaceae</taxon>
        <taxon>Flammeovirga</taxon>
    </lineage>
</organism>
<dbReference type="SUPFAM" id="SSF55729">
    <property type="entry name" value="Acyl-CoA N-acyltransferases (Nat)"/>
    <property type="match status" value="1"/>
</dbReference>
<gene>
    <name evidence="2" type="ORF">HHU12_15630</name>
</gene>
<dbReference type="Pfam" id="PF00583">
    <property type="entry name" value="Acetyltransf_1"/>
    <property type="match status" value="1"/>
</dbReference>
<comment type="caution">
    <text evidence="2">The sequence shown here is derived from an EMBL/GenBank/DDBJ whole genome shotgun (WGS) entry which is preliminary data.</text>
</comment>
<proteinExistence type="predicted"/>
<dbReference type="AlphaFoldDB" id="A0A7X9RVE3"/>
<dbReference type="PANTHER" id="PTHR43305:SF1">
    <property type="entry name" value="FAMILY N-ACETYLTRANSFERASE, PUTATIVE (AFU_ORTHOLOGUE AFUA_2G01380)-RELATED"/>
    <property type="match status" value="1"/>
</dbReference>
<dbReference type="PROSITE" id="PS51186">
    <property type="entry name" value="GNAT"/>
    <property type="match status" value="1"/>
</dbReference>
<dbReference type="EMBL" id="JABANE010000041">
    <property type="protein sequence ID" value="NME69406.1"/>
    <property type="molecule type" value="Genomic_DNA"/>
</dbReference>
<evidence type="ECO:0000313" key="2">
    <source>
        <dbReference type="EMBL" id="NME69406.1"/>
    </source>
</evidence>
<dbReference type="Proteomes" id="UP000576082">
    <property type="component" value="Unassembled WGS sequence"/>
</dbReference>
<evidence type="ECO:0000313" key="3">
    <source>
        <dbReference type="Proteomes" id="UP000576082"/>
    </source>
</evidence>
<sequence length="159" mass="18005">MQIRPIQASDNDEIGHLIQRVLEEHKANVPGTAYFDKQLFKLSEVYQAENAVYYVIEENNEIMGGAGINVLEGGDPSVCELQKIYLKQEGRGKGWGRMLIEKCLDFAENRNYSSCYLETMPELSKGIELYKKVGFVSIEKPLGDTSHHGCSIWMLKQLS</sequence>
<evidence type="ECO:0000259" key="1">
    <source>
        <dbReference type="PROSITE" id="PS51186"/>
    </source>
</evidence>
<dbReference type="RefSeq" id="WP_169657683.1">
    <property type="nucleotide sequence ID" value="NZ_JABANE010000041.1"/>
</dbReference>
<dbReference type="InterPro" id="IPR016181">
    <property type="entry name" value="Acyl_CoA_acyltransferase"/>
</dbReference>